<evidence type="ECO:0000256" key="1">
    <source>
        <dbReference type="ARBA" id="ARBA00022491"/>
    </source>
</evidence>
<dbReference type="SUPFAM" id="SSF46689">
    <property type="entry name" value="Homeodomain-like"/>
    <property type="match status" value="1"/>
</dbReference>
<evidence type="ECO:0000313" key="5">
    <source>
        <dbReference type="EMBL" id="MBH5146155.1"/>
    </source>
</evidence>
<protein>
    <submittedName>
        <fullName evidence="5">TetR/AcrR family transcriptional regulator C-terminal domain-containing protein</fullName>
    </submittedName>
</protein>
<dbReference type="OMA" id="LMRARMM"/>
<dbReference type="PRINTS" id="PR00400">
    <property type="entry name" value="TETREPRESSOR"/>
</dbReference>
<dbReference type="Pfam" id="PF02909">
    <property type="entry name" value="TetR_C_1"/>
    <property type="match status" value="1"/>
</dbReference>
<feature type="domain" description="Tetracycline repressor TetR C-terminal" evidence="4">
    <location>
        <begin position="72"/>
        <end position="197"/>
    </location>
</feature>
<evidence type="ECO:0000256" key="3">
    <source>
        <dbReference type="ARBA" id="ARBA00023163"/>
    </source>
</evidence>
<keyword evidence="3" id="KW-0804">Transcription</keyword>
<reference evidence="6" key="2">
    <citation type="submission" date="2023-08" db="EMBL/GenBank/DDBJ databases">
        <title>Isolation and Characterization of Rhodococcus erythropolis MGMM8.</title>
        <authorList>
            <person name="Diabankana R.G.C."/>
            <person name="Afordoanyi D.M."/>
            <person name="Validov S.Z."/>
        </authorList>
    </citation>
    <scope>NUCLEOTIDE SEQUENCE</scope>
    <source>
        <strain evidence="6">MGMM8</strain>
    </source>
</reference>
<dbReference type="Proteomes" id="UP000627573">
    <property type="component" value="Unassembled WGS sequence"/>
</dbReference>
<dbReference type="InterPro" id="IPR036271">
    <property type="entry name" value="Tet_transcr_reg_TetR-rel_C_sf"/>
</dbReference>
<keyword evidence="1" id="KW-0678">Repressor</keyword>
<dbReference type="Gene3D" id="1.10.357.10">
    <property type="entry name" value="Tetracycline Repressor, domain 2"/>
    <property type="match status" value="1"/>
</dbReference>
<organism evidence="5 7">
    <name type="scientific">Rhodococcus erythropolis</name>
    <name type="common">Arthrobacter picolinophilus</name>
    <dbReference type="NCBI Taxonomy" id="1833"/>
    <lineage>
        <taxon>Bacteria</taxon>
        <taxon>Bacillati</taxon>
        <taxon>Actinomycetota</taxon>
        <taxon>Actinomycetes</taxon>
        <taxon>Mycobacteriales</taxon>
        <taxon>Nocardiaceae</taxon>
        <taxon>Rhodococcus</taxon>
        <taxon>Rhodococcus erythropolis group</taxon>
    </lineage>
</organism>
<dbReference type="AlphaFoldDB" id="A0A1F2Q0D7"/>
<dbReference type="GO" id="GO:0046677">
    <property type="term" value="P:response to antibiotic"/>
    <property type="evidence" value="ECO:0007669"/>
    <property type="project" value="InterPro"/>
</dbReference>
<dbReference type="GeneID" id="57485692"/>
<keyword evidence="2" id="KW-0805">Transcription regulation</keyword>
<dbReference type="InterPro" id="IPR009057">
    <property type="entry name" value="Homeodomain-like_sf"/>
</dbReference>
<evidence type="ECO:0000256" key="2">
    <source>
        <dbReference type="ARBA" id="ARBA00023015"/>
    </source>
</evidence>
<proteinExistence type="predicted"/>
<keyword evidence="7" id="KW-1185">Reference proteome</keyword>
<evidence type="ECO:0000313" key="7">
    <source>
        <dbReference type="Proteomes" id="UP000627573"/>
    </source>
</evidence>
<dbReference type="InterPro" id="IPR003012">
    <property type="entry name" value="Tet_transcr_reg_TetR"/>
</dbReference>
<dbReference type="RefSeq" id="WP_019744741.1">
    <property type="nucleotide sequence ID" value="NZ_BHXB01000001.1"/>
</dbReference>
<dbReference type="SUPFAM" id="SSF48498">
    <property type="entry name" value="Tetracyclin repressor-like, C-terminal domain"/>
    <property type="match status" value="1"/>
</dbReference>
<evidence type="ECO:0000313" key="6">
    <source>
        <dbReference type="EMBL" id="WGV48136.1"/>
    </source>
</evidence>
<name>A0A1F2Q0D7_RHOER</name>
<reference evidence="5 7" key="1">
    <citation type="submission" date="2020-12" db="EMBL/GenBank/DDBJ databases">
        <title>Draft genome sequence of furan degrading bacterial strain FUR100.</title>
        <authorList>
            <person name="Woiski C."/>
        </authorList>
    </citation>
    <scope>NUCLEOTIDE SEQUENCE [LARGE SCALE GENOMIC DNA]</scope>
    <source>
        <strain evidence="5 7">FUR100</strain>
    </source>
</reference>
<dbReference type="EMBL" id="JAECSB010000085">
    <property type="protein sequence ID" value="MBH5146155.1"/>
    <property type="molecule type" value="Genomic_DNA"/>
</dbReference>
<gene>
    <name evidence="5" type="ORF">I3517_26480</name>
    <name evidence="6" type="ORF">QIE55_21720</name>
</gene>
<sequence length="205" mass="21545">MPRPSQRLLSPAIITEAAIESVDESGDFTMPGLAARLKVRPSSLYNHVSGRAEIVELMRAQLMAGIDVESASGSWSETVSALAAEYRRSYAAHPRLIPLFTAQTVQAGVAFTLYNALAQAFADGGFDPAQTLHAITTVDSFVLGSALDLAAPDVQWASGPEANDAMKAALATSGKNPERADAAFEFGLRVLMAGLIAQAPEPTVS</sequence>
<dbReference type="InterPro" id="IPR004111">
    <property type="entry name" value="Repressor_TetR_C"/>
</dbReference>
<accession>A0A1F2Q0D7</accession>
<dbReference type="Proteomes" id="UP001230933">
    <property type="component" value="Chromosome"/>
</dbReference>
<dbReference type="GO" id="GO:0045892">
    <property type="term" value="P:negative regulation of DNA-templated transcription"/>
    <property type="evidence" value="ECO:0007669"/>
    <property type="project" value="InterPro"/>
</dbReference>
<dbReference type="EMBL" id="CP124545">
    <property type="protein sequence ID" value="WGV48136.1"/>
    <property type="molecule type" value="Genomic_DNA"/>
</dbReference>
<evidence type="ECO:0000259" key="4">
    <source>
        <dbReference type="Pfam" id="PF02909"/>
    </source>
</evidence>